<reference evidence="8" key="1">
    <citation type="submission" date="2020-03" db="EMBL/GenBank/DDBJ databases">
        <title>Genome sequences of seven Enterobacteriaceae strains isolated from Canadian wastewater treatment facilities.</title>
        <authorList>
            <person name="Huang H."/>
            <person name="Chmara J.T."/>
            <person name="Duceppe M.-O."/>
        </authorList>
    </citation>
    <scope>NUCLEOTIDE SEQUENCE [LARGE SCALE GENOMIC DNA]</scope>
    <source>
        <strain evidence="8">Biosolid 3</strain>
    </source>
</reference>
<comment type="similarity">
    <text evidence="2">Belongs to the fimbrial protein family.</text>
</comment>
<evidence type="ECO:0000313" key="7">
    <source>
        <dbReference type="EMBL" id="QKJ59215.1"/>
    </source>
</evidence>
<feature type="domain" description="Fimbrial-type adhesion" evidence="6">
    <location>
        <begin position="221"/>
        <end position="371"/>
    </location>
</feature>
<dbReference type="InterPro" id="IPR000259">
    <property type="entry name" value="Adhesion_dom_fimbrial"/>
</dbReference>
<evidence type="ECO:0000256" key="4">
    <source>
        <dbReference type="ARBA" id="ARBA00023263"/>
    </source>
</evidence>
<keyword evidence="3 5" id="KW-0732">Signal</keyword>
<dbReference type="EMBL" id="CP054160">
    <property type="protein sequence ID" value="QKJ59215.1"/>
    <property type="molecule type" value="Genomic_DNA"/>
</dbReference>
<sequence>MNIDFQKMINNMKTKQISRARLFALSLCGVALTLLGTSQAYADSESGRRICNPSPAISLTFPPLVFDGGADGPTIGQPINSGWGTSLVSPNYFSGDDCLISVGISLPTAQGTRPTGQTYTEGGVTYPVYRTNIANIGLILGIKATSAANYVPIVFPATYFFPVPTPSQNMGISVQAKLIVIGRLTSGVYPIEAQSLFLVYANGQGDKTADGGELILNASTVTIKASTCQMVGGTSQSVPLLPVGKTQFSGEGSSAGAPADFKLTTLCGSGVKLYATMTDGSDPGNTGNILKPAEGTTASGVSVQILRDGLPISFGPDSSASGNTNQWYIGTANSGGSEVFTIPLKARYVQTEANMVAGAVKARTTVTFSYQ</sequence>
<accession>A0AAE7JTU2</accession>
<evidence type="ECO:0000256" key="3">
    <source>
        <dbReference type="ARBA" id="ARBA00022729"/>
    </source>
</evidence>
<dbReference type="PANTHER" id="PTHR33420:SF3">
    <property type="entry name" value="FIMBRIAL SUBUNIT ELFA"/>
    <property type="match status" value="1"/>
</dbReference>
<dbReference type="AlphaFoldDB" id="A0AAE7JTU2"/>
<organism evidence="7 8">
    <name type="scientific">Serratia fonticola</name>
    <dbReference type="NCBI Taxonomy" id="47917"/>
    <lineage>
        <taxon>Bacteria</taxon>
        <taxon>Pseudomonadati</taxon>
        <taxon>Pseudomonadota</taxon>
        <taxon>Gammaproteobacteria</taxon>
        <taxon>Enterobacterales</taxon>
        <taxon>Yersiniaceae</taxon>
        <taxon>Serratia</taxon>
    </lineage>
</organism>
<keyword evidence="4" id="KW-0281">Fimbrium</keyword>
<dbReference type="Gene3D" id="2.60.40.1090">
    <property type="entry name" value="Fimbrial-type adhesion domain"/>
    <property type="match status" value="1"/>
</dbReference>
<evidence type="ECO:0000259" key="6">
    <source>
        <dbReference type="Pfam" id="PF00419"/>
    </source>
</evidence>
<feature type="chain" id="PRO_5042163252" evidence="5">
    <location>
        <begin position="43"/>
        <end position="371"/>
    </location>
</feature>
<evidence type="ECO:0000256" key="2">
    <source>
        <dbReference type="ARBA" id="ARBA00006671"/>
    </source>
</evidence>
<name>A0AAE7JTU2_SERFO</name>
<feature type="signal peptide" evidence="5">
    <location>
        <begin position="1"/>
        <end position="42"/>
    </location>
</feature>
<dbReference type="InterPro" id="IPR050263">
    <property type="entry name" value="Bact_Fimbrial_Adh_Pro"/>
</dbReference>
<dbReference type="InterPro" id="IPR036937">
    <property type="entry name" value="Adhesion_dom_fimbrial_sf"/>
</dbReference>
<dbReference type="GO" id="GO:0043709">
    <property type="term" value="P:cell adhesion involved in single-species biofilm formation"/>
    <property type="evidence" value="ECO:0007669"/>
    <property type="project" value="TreeGrafter"/>
</dbReference>
<evidence type="ECO:0000256" key="1">
    <source>
        <dbReference type="ARBA" id="ARBA00004561"/>
    </source>
</evidence>
<dbReference type="GO" id="GO:0009289">
    <property type="term" value="C:pilus"/>
    <property type="evidence" value="ECO:0007669"/>
    <property type="project" value="UniProtKB-SubCell"/>
</dbReference>
<comment type="subcellular location">
    <subcellularLocation>
        <location evidence="1">Fimbrium</location>
    </subcellularLocation>
</comment>
<protein>
    <submittedName>
        <fullName evidence="7">Type 1 fimbrial protein</fullName>
    </submittedName>
</protein>
<evidence type="ECO:0000313" key="8">
    <source>
        <dbReference type="Proteomes" id="UP000503464"/>
    </source>
</evidence>
<evidence type="ECO:0000256" key="5">
    <source>
        <dbReference type="SAM" id="SignalP"/>
    </source>
</evidence>
<dbReference type="RefSeq" id="WP_173409326.1">
    <property type="nucleotide sequence ID" value="NZ_CP054160.3"/>
</dbReference>
<gene>
    <name evidence="7" type="ORF">G9399_13715</name>
</gene>
<dbReference type="PANTHER" id="PTHR33420">
    <property type="entry name" value="FIMBRIAL SUBUNIT ELFA-RELATED"/>
    <property type="match status" value="1"/>
</dbReference>
<dbReference type="Proteomes" id="UP000503464">
    <property type="component" value="Chromosome"/>
</dbReference>
<dbReference type="SUPFAM" id="SSF49401">
    <property type="entry name" value="Bacterial adhesins"/>
    <property type="match status" value="1"/>
</dbReference>
<dbReference type="Pfam" id="PF00419">
    <property type="entry name" value="Fimbrial"/>
    <property type="match status" value="1"/>
</dbReference>
<proteinExistence type="inferred from homology"/>
<dbReference type="InterPro" id="IPR008966">
    <property type="entry name" value="Adhesion_dom_sf"/>
</dbReference>